<gene>
    <name evidence="2" type="ORF">RRG08_001177</name>
</gene>
<feature type="region of interest" description="Disordered" evidence="1">
    <location>
        <begin position="118"/>
        <end position="170"/>
    </location>
</feature>
<reference evidence="2" key="1">
    <citation type="journal article" date="2023" name="G3 (Bethesda)">
        <title>A reference genome for the long-term kleptoplast-retaining sea slug Elysia crispata morphotype clarki.</title>
        <authorList>
            <person name="Eastman K.E."/>
            <person name="Pendleton A.L."/>
            <person name="Shaikh M.A."/>
            <person name="Suttiyut T."/>
            <person name="Ogas R."/>
            <person name="Tomko P."/>
            <person name="Gavelis G."/>
            <person name="Widhalm J.R."/>
            <person name="Wisecaver J.H."/>
        </authorList>
    </citation>
    <scope>NUCLEOTIDE SEQUENCE</scope>
    <source>
        <strain evidence="2">ECLA1</strain>
    </source>
</reference>
<evidence type="ECO:0000256" key="1">
    <source>
        <dbReference type="SAM" id="MobiDB-lite"/>
    </source>
</evidence>
<evidence type="ECO:0000313" key="2">
    <source>
        <dbReference type="EMBL" id="KAK3795750.1"/>
    </source>
</evidence>
<proteinExistence type="predicted"/>
<protein>
    <submittedName>
        <fullName evidence="2">Uncharacterized protein</fullName>
    </submittedName>
</protein>
<name>A0AAE1E6V1_9GAST</name>
<dbReference type="EMBL" id="JAWDGP010000997">
    <property type="protein sequence ID" value="KAK3795750.1"/>
    <property type="molecule type" value="Genomic_DNA"/>
</dbReference>
<sequence length="170" mass="18809">MDHLLAFNLQLIKDFMNATTHSRTGSDLKGAASDQPVGAHCRHLLGQGCLGASALAGGPPSLEVLKYHPTLSRKHFSPSCNERSFKRAIDTINFRKHRKHTSKTSVMSIGHILQSQETQETHQQDISFGDRSHSSTVRKHRKHTSKTSVLSIHHTLPQLGNTGNTPARHQ</sequence>
<accession>A0AAE1E6V1</accession>
<feature type="compositionally biased region" description="Basic residues" evidence="1">
    <location>
        <begin position="136"/>
        <end position="145"/>
    </location>
</feature>
<feature type="compositionally biased region" description="Polar residues" evidence="1">
    <location>
        <begin position="158"/>
        <end position="170"/>
    </location>
</feature>
<keyword evidence="3" id="KW-1185">Reference proteome</keyword>
<dbReference type="AlphaFoldDB" id="A0AAE1E6V1"/>
<comment type="caution">
    <text evidence="2">The sequence shown here is derived from an EMBL/GenBank/DDBJ whole genome shotgun (WGS) entry which is preliminary data.</text>
</comment>
<evidence type="ECO:0000313" key="3">
    <source>
        <dbReference type="Proteomes" id="UP001283361"/>
    </source>
</evidence>
<feature type="compositionally biased region" description="Basic and acidic residues" evidence="1">
    <location>
        <begin position="119"/>
        <end position="133"/>
    </location>
</feature>
<organism evidence="2 3">
    <name type="scientific">Elysia crispata</name>
    <name type="common">lettuce slug</name>
    <dbReference type="NCBI Taxonomy" id="231223"/>
    <lineage>
        <taxon>Eukaryota</taxon>
        <taxon>Metazoa</taxon>
        <taxon>Spiralia</taxon>
        <taxon>Lophotrochozoa</taxon>
        <taxon>Mollusca</taxon>
        <taxon>Gastropoda</taxon>
        <taxon>Heterobranchia</taxon>
        <taxon>Euthyneura</taxon>
        <taxon>Panpulmonata</taxon>
        <taxon>Sacoglossa</taxon>
        <taxon>Placobranchoidea</taxon>
        <taxon>Plakobranchidae</taxon>
        <taxon>Elysia</taxon>
    </lineage>
</organism>
<dbReference type="Proteomes" id="UP001283361">
    <property type="component" value="Unassembled WGS sequence"/>
</dbReference>